<evidence type="ECO:0000313" key="4">
    <source>
        <dbReference type="Proteomes" id="UP000274073"/>
    </source>
</evidence>
<proteinExistence type="predicted"/>
<dbReference type="RefSeq" id="WP_123855363.1">
    <property type="nucleotide sequence ID" value="NZ_CP033912.1"/>
</dbReference>
<evidence type="ECO:0000313" key="5">
    <source>
        <dbReference type="Proteomes" id="UP000281741"/>
    </source>
</evidence>
<evidence type="ECO:0000256" key="1">
    <source>
        <dbReference type="SAM" id="MobiDB-lite"/>
    </source>
</evidence>
<feature type="compositionally biased region" description="Polar residues" evidence="1">
    <location>
        <begin position="16"/>
        <end position="29"/>
    </location>
</feature>
<sequence length="121" mass="12940">MGSTGSGNFTDYEDFSGTSPKQGGLSTDNDCGKAFRTDLEDVDTSEYYKSNGKLPDVNMSIVIGFNGSRIVAMVADKAIGNLPTKYNYLRKCMSDITYSGIISNTSTLPINSVTINVSPDA</sequence>
<dbReference type="Proteomes" id="UP000274073">
    <property type="component" value="Chromosome"/>
</dbReference>
<dbReference type="Proteomes" id="UP000281741">
    <property type="component" value="Chromosome"/>
</dbReference>
<accession>A0AAD1DPG7</accession>
<dbReference type="EMBL" id="CP033912">
    <property type="protein sequence ID" value="AZA97240.1"/>
    <property type="molecule type" value="Genomic_DNA"/>
</dbReference>
<protein>
    <submittedName>
        <fullName evidence="2">Uncharacterized protein</fullName>
    </submittedName>
</protein>
<keyword evidence="5" id="KW-1185">Reference proteome</keyword>
<evidence type="ECO:0000313" key="2">
    <source>
        <dbReference type="EMBL" id="AZA88699.1"/>
    </source>
</evidence>
<feature type="region of interest" description="Disordered" evidence="1">
    <location>
        <begin position="1"/>
        <end position="31"/>
    </location>
</feature>
<reference evidence="4 5" key="1">
    <citation type="submission" date="2018-11" db="EMBL/GenBank/DDBJ databases">
        <title>Proposal to divide the Flavobacteriaceae and reorganize its genera based on Amino Acid Identity values calculated from whole genome sequences.</title>
        <authorList>
            <person name="Nicholson A.C."/>
            <person name="Gulvik C.A."/>
            <person name="Whitney A.M."/>
            <person name="Humrighouse B.W."/>
            <person name="Bell M."/>
            <person name="Holmes B."/>
            <person name="Steigerwalt A.G."/>
            <person name="Villarma A."/>
            <person name="Sheth M."/>
            <person name="Batra D."/>
            <person name="Pryor J."/>
            <person name="Bernardet J.-F."/>
            <person name="Hugo C."/>
            <person name="Kampfer P."/>
            <person name="Newman J."/>
            <person name="McQuiston J.R."/>
        </authorList>
    </citation>
    <scope>NUCLEOTIDE SEQUENCE [LARGE SCALE GENOMIC DNA]</scope>
    <source>
        <strain evidence="2 4">G0207</strain>
        <strain evidence="3 5">H5143</strain>
    </source>
</reference>
<dbReference type="AlphaFoldDB" id="A0AAD1DPG7"/>
<organism evidence="2 4">
    <name type="scientific">Chryseobacterium shandongense</name>
    <dbReference type="NCBI Taxonomy" id="1493872"/>
    <lineage>
        <taxon>Bacteria</taxon>
        <taxon>Pseudomonadati</taxon>
        <taxon>Bacteroidota</taxon>
        <taxon>Flavobacteriia</taxon>
        <taxon>Flavobacteriales</taxon>
        <taxon>Weeksellaceae</taxon>
        <taxon>Chryseobacterium group</taxon>
        <taxon>Chryseobacterium</taxon>
    </lineage>
</organism>
<name>A0AAD1DPG7_9FLAO</name>
<gene>
    <name evidence="2" type="ORF">EG349_18940</name>
    <name evidence="3" type="ORF">EG353_17655</name>
</gene>
<dbReference type="EMBL" id="CP033915">
    <property type="protein sequence ID" value="AZA88699.1"/>
    <property type="molecule type" value="Genomic_DNA"/>
</dbReference>
<evidence type="ECO:0000313" key="3">
    <source>
        <dbReference type="EMBL" id="AZA97240.1"/>
    </source>
</evidence>